<name>A0ABQ0JGZ0_9VIBR</name>
<evidence type="ECO:0000256" key="3">
    <source>
        <dbReference type="ARBA" id="ARBA00023125"/>
    </source>
</evidence>
<dbReference type="InterPro" id="IPR000847">
    <property type="entry name" value="LysR_HTH_N"/>
</dbReference>
<dbReference type="Pfam" id="PF03466">
    <property type="entry name" value="LysR_substrate"/>
    <property type="match status" value="1"/>
</dbReference>
<dbReference type="InterPro" id="IPR036388">
    <property type="entry name" value="WH-like_DNA-bd_sf"/>
</dbReference>
<sequence>MKRVFDDLNIFCKVVEAGSMKQAAESLSIPHSTVSRRIEALENALGLTLLHRTTREVKVSSRGQELYDDCAVQFGAIQRSISLAVDAEVEFKGKLSVSMPVRAGIDFLGAWLIDFASLHPELQLDLAMSNSNKDLIKHEIDLAFRVGPLVDSSAIAQKLWDIPYTVCAHPALMEKFGIPDPKISMDTLRSLPCVVARPALSWMFTNSNREDISIAVKQELVVDDLGLAHHAALGGQYAAMLPTSMLKNDKLIQLEVDGLKARTRIMYAYYLGRRHAQSQIKQLVTYIKQRNEALS</sequence>
<organism evidence="6 7">
    <name type="scientific">Vibrio variabilis</name>
    <dbReference type="NCBI Taxonomy" id="990271"/>
    <lineage>
        <taxon>Bacteria</taxon>
        <taxon>Pseudomonadati</taxon>
        <taxon>Pseudomonadota</taxon>
        <taxon>Gammaproteobacteria</taxon>
        <taxon>Vibrionales</taxon>
        <taxon>Vibrionaceae</taxon>
        <taxon>Vibrio</taxon>
    </lineage>
</organism>
<keyword evidence="2" id="KW-0805">Transcription regulation</keyword>
<comment type="caution">
    <text evidence="6">The sequence shown here is derived from an EMBL/GenBank/DDBJ whole genome shotgun (WGS) entry which is preliminary data.</text>
</comment>
<dbReference type="CDD" id="cd08422">
    <property type="entry name" value="PBP2_CrgA_like"/>
    <property type="match status" value="1"/>
</dbReference>
<dbReference type="EMBL" id="BBMS01000037">
    <property type="protein sequence ID" value="GAL28037.1"/>
    <property type="molecule type" value="Genomic_DNA"/>
</dbReference>
<dbReference type="PROSITE" id="PS50931">
    <property type="entry name" value="HTH_LYSR"/>
    <property type="match status" value="1"/>
</dbReference>
<dbReference type="Pfam" id="PF00126">
    <property type="entry name" value="HTH_1"/>
    <property type="match status" value="1"/>
</dbReference>
<keyword evidence="4" id="KW-0804">Transcription</keyword>
<accession>A0ABQ0JGZ0</accession>
<reference evidence="7" key="1">
    <citation type="submission" date="2014-09" db="EMBL/GenBank/DDBJ databases">
        <title>Vibrio variabilis JCM 19239. (C206) whole genome shotgun sequence.</title>
        <authorList>
            <person name="Sawabe T."/>
            <person name="Meirelles P."/>
            <person name="Nakanishi M."/>
            <person name="Sayaka M."/>
            <person name="Hattori M."/>
            <person name="Ohkuma M."/>
        </authorList>
    </citation>
    <scope>NUCLEOTIDE SEQUENCE [LARGE SCALE GENOMIC DNA]</scope>
    <source>
        <strain evidence="7">JCM 19239</strain>
    </source>
</reference>
<evidence type="ECO:0000313" key="6">
    <source>
        <dbReference type="EMBL" id="GAL28037.1"/>
    </source>
</evidence>
<comment type="similarity">
    <text evidence="1">Belongs to the LysR transcriptional regulatory family.</text>
</comment>
<dbReference type="InterPro" id="IPR058163">
    <property type="entry name" value="LysR-type_TF_proteobact-type"/>
</dbReference>
<dbReference type="SUPFAM" id="SSF53850">
    <property type="entry name" value="Periplasmic binding protein-like II"/>
    <property type="match status" value="1"/>
</dbReference>
<dbReference type="SUPFAM" id="SSF46785">
    <property type="entry name" value="Winged helix' DNA-binding domain"/>
    <property type="match status" value="1"/>
</dbReference>
<dbReference type="InterPro" id="IPR005119">
    <property type="entry name" value="LysR_subst-bd"/>
</dbReference>
<evidence type="ECO:0000259" key="5">
    <source>
        <dbReference type="PROSITE" id="PS50931"/>
    </source>
</evidence>
<dbReference type="InterPro" id="IPR036390">
    <property type="entry name" value="WH_DNA-bd_sf"/>
</dbReference>
<proteinExistence type="inferred from homology"/>
<dbReference type="Gene3D" id="1.10.10.10">
    <property type="entry name" value="Winged helix-like DNA-binding domain superfamily/Winged helix DNA-binding domain"/>
    <property type="match status" value="1"/>
</dbReference>
<gene>
    <name evidence="6" type="ORF">JCM19239_6749</name>
</gene>
<protein>
    <submittedName>
        <fullName evidence="6">Transcriptional regulator</fullName>
    </submittedName>
</protein>
<dbReference type="PANTHER" id="PTHR30537">
    <property type="entry name" value="HTH-TYPE TRANSCRIPTIONAL REGULATOR"/>
    <property type="match status" value="1"/>
</dbReference>
<evidence type="ECO:0000256" key="2">
    <source>
        <dbReference type="ARBA" id="ARBA00023015"/>
    </source>
</evidence>
<evidence type="ECO:0000313" key="7">
    <source>
        <dbReference type="Proteomes" id="UP000029223"/>
    </source>
</evidence>
<evidence type="ECO:0000256" key="4">
    <source>
        <dbReference type="ARBA" id="ARBA00023163"/>
    </source>
</evidence>
<dbReference type="Proteomes" id="UP000029223">
    <property type="component" value="Unassembled WGS sequence"/>
</dbReference>
<keyword evidence="7" id="KW-1185">Reference proteome</keyword>
<feature type="domain" description="HTH lysR-type" evidence="5">
    <location>
        <begin position="1"/>
        <end position="60"/>
    </location>
</feature>
<keyword evidence="3" id="KW-0238">DNA-binding</keyword>
<evidence type="ECO:0000256" key="1">
    <source>
        <dbReference type="ARBA" id="ARBA00009437"/>
    </source>
</evidence>
<dbReference type="Gene3D" id="3.40.190.290">
    <property type="match status" value="1"/>
</dbReference>
<dbReference type="PANTHER" id="PTHR30537:SF5">
    <property type="entry name" value="HTH-TYPE TRANSCRIPTIONAL ACTIVATOR TTDR-RELATED"/>
    <property type="match status" value="1"/>
</dbReference>